<reference evidence="4 5" key="1">
    <citation type="submission" date="2023-03" db="EMBL/GenBank/DDBJ databases">
        <title>Muricauda XX sp. nov. and Muricauda XXX sp. nov., two novel species isolated from Okinawa Trough.</title>
        <authorList>
            <person name="Cao W."/>
            <person name="Deng X."/>
        </authorList>
    </citation>
    <scope>NUCLEOTIDE SEQUENCE [LARGE SCALE GENOMIC DNA]</scope>
    <source>
        <strain evidence="4 5">81s02</strain>
    </source>
</reference>
<evidence type="ECO:0000256" key="2">
    <source>
        <dbReference type="SAM" id="SignalP"/>
    </source>
</evidence>
<proteinExistence type="predicted"/>
<keyword evidence="1" id="KW-0812">Transmembrane</keyword>
<dbReference type="Gene3D" id="3.10.310.50">
    <property type="match status" value="1"/>
</dbReference>
<name>A0ABT5XTA5_9FLAO</name>
<dbReference type="Proteomes" id="UP001217083">
    <property type="component" value="Unassembled WGS sequence"/>
</dbReference>
<accession>A0ABT5XTA5</accession>
<evidence type="ECO:0000313" key="5">
    <source>
        <dbReference type="Proteomes" id="UP001217083"/>
    </source>
</evidence>
<feature type="transmembrane region" description="Helical" evidence="1">
    <location>
        <begin position="175"/>
        <end position="194"/>
    </location>
</feature>
<dbReference type="InterPro" id="IPR007621">
    <property type="entry name" value="TPM_dom"/>
</dbReference>
<feature type="chain" id="PRO_5046586965" evidence="2">
    <location>
        <begin position="21"/>
        <end position="262"/>
    </location>
</feature>
<dbReference type="PANTHER" id="PTHR30373:SF2">
    <property type="entry name" value="UPF0603 PROTEIN YGCG"/>
    <property type="match status" value="1"/>
</dbReference>
<evidence type="ECO:0000313" key="4">
    <source>
        <dbReference type="EMBL" id="MDF0709133.1"/>
    </source>
</evidence>
<evidence type="ECO:0000256" key="1">
    <source>
        <dbReference type="SAM" id="Phobius"/>
    </source>
</evidence>
<dbReference type="Pfam" id="PF04536">
    <property type="entry name" value="TPM_phosphatase"/>
    <property type="match status" value="1"/>
</dbReference>
<dbReference type="PANTHER" id="PTHR30373">
    <property type="entry name" value="UPF0603 PROTEIN YGCG"/>
    <property type="match status" value="1"/>
</dbReference>
<protein>
    <submittedName>
        <fullName evidence="4">TPM domain-containing protein</fullName>
    </submittedName>
</protein>
<keyword evidence="5" id="KW-1185">Reference proteome</keyword>
<dbReference type="EMBL" id="JARFVA010000010">
    <property type="protein sequence ID" value="MDF0709133.1"/>
    <property type="molecule type" value="Genomic_DNA"/>
</dbReference>
<dbReference type="RefSeq" id="WP_275650901.1">
    <property type="nucleotide sequence ID" value="NZ_JARFVA010000010.1"/>
</dbReference>
<organism evidence="4 5">
    <name type="scientific">Flagellimonas okinawensis</name>
    <dbReference type="NCBI Taxonomy" id="3031324"/>
    <lineage>
        <taxon>Bacteria</taxon>
        <taxon>Pseudomonadati</taxon>
        <taxon>Bacteroidota</taxon>
        <taxon>Flavobacteriia</taxon>
        <taxon>Flavobacteriales</taxon>
        <taxon>Flavobacteriaceae</taxon>
        <taxon>Flagellimonas</taxon>
    </lineage>
</organism>
<evidence type="ECO:0000259" key="3">
    <source>
        <dbReference type="Pfam" id="PF04536"/>
    </source>
</evidence>
<sequence length="262" mass="28011">MQYPKASFLLFFLCVSLAWGQFNIPEKPQKETSVYDYVNLLSPSQGNALEEKLIRYSDSTSTQIVVAIISSTEGENINYLGAQWGQKWGIGQADKDNGVLILLARDDRRIAINTGYGVEGSLTDLMSRRIIETVIIPEFKKGDYYGGLDKGSDAIFRVLTGEFSEERSFGNGKQFPIDAIFPLIIFIVIIIILWSRKNKGGGGRGGRRGRGLDIWDMIILSNMGRSSGSSGGFGGGSFGGGGGFSGGFGGGGFGGGGASGGW</sequence>
<comment type="caution">
    <text evidence="4">The sequence shown here is derived from an EMBL/GenBank/DDBJ whole genome shotgun (WGS) entry which is preliminary data.</text>
</comment>
<keyword evidence="1" id="KW-0472">Membrane</keyword>
<keyword evidence="2" id="KW-0732">Signal</keyword>
<feature type="signal peptide" evidence="2">
    <location>
        <begin position="1"/>
        <end position="20"/>
    </location>
</feature>
<gene>
    <name evidence="4" type="ORF">PY091_18125</name>
</gene>
<feature type="domain" description="TPM" evidence="3">
    <location>
        <begin position="34"/>
        <end position="157"/>
    </location>
</feature>
<keyword evidence="1" id="KW-1133">Transmembrane helix</keyword>